<organism evidence="5 6">
    <name type="scientific">Fusarium fujikuroi</name>
    <name type="common">Bakanae and foot rot disease fungus</name>
    <name type="synonym">Gibberella fujikuroi</name>
    <dbReference type="NCBI Taxonomy" id="5127"/>
    <lineage>
        <taxon>Eukaryota</taxon>
        <taxon>Fungi</taxon>
        <taxon>Dikarya</taxon>
        <taxon>Ascomycota</taxon>
        <taxon>Pezizomycotina</taxon>
        <taxon>Sordariomycetes</taxon>
        <taxon>Hypocreomycetidae</taxon>
        <taxon>Hypocreales</taxon>
        <taxon>Nectriaceae</taxon>
        <taxon>Fusarium</taxon>
        <taxon>Fusarium fujikuroi species complex</taxon>
    </lineage>
</organism>
<dbReference type="InterPro" id="IPR042099">
    <property type="entry name" value="ANL_N_sf"/>
</dbReference>
<evidence type="ECO:0000256" key="3">
    <source>
        <dbReference type="ARBA" id="ARBA00022857"/>
    </source>
</evidence>
<proteinExistence type="predicted"/>
<comment type="caution">
    <text evidence="5">The sequence shown here is derived from an EMBL/GenBank/DDBJ whole genome shotgun (WGS) entry which is preliminary data.</text>
</comment>
<dbReference type="PANTHER" id="PTHR43439:SF2">
    <property type="entry name" value="ENZYME, PUTATIVE (JCVI)-RELATED"/>
    <property type="match status" value="1"/>
</dbReference>
<protein>
    <recommendedName>
        <fullName evidence="4">AMP-dependent synthetase/ligase domain-containing protein</fullName>
    </recommendedName>
</protein>
<feature type="domain" description="AMP-dependent synthetase/ligase" evidence="4">
    <location>
        <begin position="23"/>
        <end position="341"/>
    </location>
</feature>
<dbReference type="EMBL" id="CABFJX010000257">
    <property type="protein sequence ID" value="VTT69639.1"/>
    <property type="molecule type" value="Genomic_DNA"/>
</dbReference>
<evidence type="ECO:0000313" key="5">
    <source>
        <dbReference type="EMBL" id="VTT69639.1"/>
    </source>
</evidence>
<dbReference type="InterPro" id="IPR000873">
    <property type="entry name" value="AMP-dep_synth/lig_dom"/>
</dbReference>
<keyword evidence="2" id="KW-0597">Phosphoprotein</keyword>
<sequence length="557" mass="62437">MAPAGDLGRRLIPCILDEMSRDEPDRVIYSIAKSADISKGFTEITAREFANAVNKTAWWLEHLVGKSESFQTIGYIGPHDIRYFLLNLACVKVGYQVIFLSPGNSIEAAMGLLAATKCSLWVHPVDYPPYQLVEKIQQTWELRIMEIPTVAELLDASSSPQYPYAKTYDEAMADTFCILHTSGTTGLPKPIYLSNGLLATMDAARILPPFEGDNGARPWATLYEKGDRLYSPCVLLHGPGIFMNLFATFLFDTHSVMGPVGVHPDMDLLASLADYGNIDIWHFMPVYVNELGQHPEVLDKFRSSKFIGAGGGPVSAELAAKVNEVVRVHNLFGTTEGLFMGDMLVDKEDFLWVSFHPYAGFEYTEIERGLFEQRAVKNEHWALHQGIFHTFPDVNEFNFKDLFIKHSTKPNLWLYMGRSNDIICLEDAQKLSPIETENMICAHPNVKGCVMIGNGQKFACLMVELKDNTPRDSETIKVLMENLGDIIDEADQNQLLRGYLRRDYIIIADATRSLPRTEKGTISRRAALKLYEKEIDAFYRLKGEATVGVGQRTAQAA</sequence>
<evidence type="ECO:0000313" key="6">
    <source>
        <dbReference type="Proteomes" id="UP000760494"/>
    </source>
</evidence>
<dbReference type="SUPFAM" id="SSF56801">
    <property type="entry name" value="Acetyl-CoA synthetase-like"/>
    <property type="match status" value="1"/>
</dbReference>
<dbReference type="Proteomes" id="UP000760494">
    <property type="component" value="Unassembled WGS sequence"/>
</dbReference>
<dbReference type="InterPro" id="IPR051414">
    <property type="entry name" value="Adenylate-forming_Reductase"/>
</dbReference>
<keyword evidence="3" id="KW-0521">NADP</keyword>
<dbReference type="AlphaFoldDB" id="A0A9Q9RP06"/>
<dbReference type="Gene3D" id="3.40.50.12780">
    <property type="entry name" value="N-terminal domain of ligase-like"/>
    <property type="match status" value="1"/>
</dbReference>
<evidence type="ECO:0000256" key="1">
    <source>
        <dbReference type="ARBA" id="ARBA00022450"/>
    </source>
</evidence>
<evidence type="ECO:0000259" key="4">
    <source>
        <dbReference type="Pfam" id="PF00501"/>
    </source>
</evidence>
<dbReference type="OrthoDB" id="429813at2759"/>
<dbReference type="PANTHER" id="PTHR43439">
    <property type="entry name" value="PHENYLACETATE-COENZYME A LIGASE"/>
    <property type="match status" value="1"/>
</dbReference>
<gene>
    <name evidence="5" type="ORF">C2S_7617</name>
</gene>
<dbReference type="Pfam" id="PF00501">
    <property type="entry name" value="AMP-binding"/>
    <property type="match status" value="1"/>
</dbReference>
<name>A0A9Q9RP06_FUSFU</name>
<dbReference type="PROSITE" id="PS00455">
    <property type="entry name" value="AMP_BINDING"/>
    <property type="match status" value="1"/>
</dbReference>
<evidence type="ECO:0000256" key="2">
    <source>
        <dbReference type="ARBA" id="ARBA00022553"/>
    </source>
</evidence>
<reference evidence="5" key="1">
    <citation type="submission" date="2019-05" db="EMBL/GenBank/DDBJ databases">
        <authorList>
            <person name="Piombo E."/>
        </authorList>
    </citation>
    <scope>NUCLEOTIDE SEQUENCE</scope>
    <source>
        <strain evidence="5">C2S</strain>
    </source>
</reference>
<dbReference type="Pfam" id="PF23562">
    <property type="entry name" value="AMP-binding_C_3"/>
    <property type="match status" value="1"/>
</dbReference>
<keyword evidence="1" id="KW-0596">Phosphopantetheine</keyword>
<accession>A0A9Q9RP06</accession>
<dbReference type="InterPro" id="IPR020845">
    <property type="entry name" value="AMP-binding_CS"/>
</dbReference>